<dbReference type="PaxDb" id="4097-A0A1S3X4L4"/>
<evidence type="ECO:0000256" key="3">
    <source>
        <dbReference type="ARBA" id="ARBA00022723"/>
    </source>
</evidence>
<evidence type="ECO:0000256" key="6">
    <source>
        <dbReference type="ARBA" id="ARBA00023015"/>
    </source>
</evidence>
<dbReference type="Pfam" id="PF14372">
    <property type="entry name" value="hAT-like_RNase-H"/>
    <property type="match status" value="1"/>
</dbReference>
<dbReference type="Pfam" id="PF05699">
    <property type="entry name" value="Dimer_Tnp_hAT"/>
    <property type="match status" value="1"/>
</dbReference>
<dbReference type="InterPro" id="IPR052035">
    <property type="entry name" value="ZnF_BED_domain_contain"/>
</dbReference>
<feature type="compositionally biased region" description="Polar residues" evidence="11">
    <location>
        <begin position="80"/>
        <end position="90"/>
    </location>
</feature>
<dbReference type="PANTHER" id="PTHR46481">
    <property type="entry name" value="ZINC FINGER BED DOMAIN-CONTAINING PROTEIN 4"/>
    <property type="match status" value="1"/>
</dbReference>
<evidence type="ECO:0000313" key="13">
    <source>
        <dbReference type="RefSeq" id="XP_016434648.1"/>
    </source>
</evidence>
<evidence type="ECO:0000256" key="11">
    <source>
        <dbReference type="SAM" id="MobiDB-lite"/>
    </source>
</evidence>
<feature type="region of interest" description="Disordered" evidence="11">
    <location>
        <begin position="80"/>
        <end position="100"/>
    </location>
</feature>
<evidence type="ECO:0000256" key="10">
    <source>
        <dbReference type="PROSITE-ProRule" id="PRU00027"/>
    </source>
</evidence>
<feature type="compositionally biased region" description="Basic and acidic residues" evidence="11">
    <location>
        <begin position="1"/>
        <end position="15"/>
    </location>
</feature>
<dbReference type="AlphaFoldDB" id="A0A1S3X4L4"/>
<keyword evidence="9" id="KW-0539">Nucleus</keyword>
<keyword evidence="7" id="KW-0238">DNA-binding</keyword>
<accession>A0A1S3X4L4</accession>
<name>A0A1S3X4L4_TOBAC</name>
<sequence length="735" mass="83518">MALPIDHEAGLHDETNNLVPGAGRPLDDGTEARIEVPEIRAEVPLDVNSQVALEANQRSEPEKSIQGSTRSIIMASQNEENLPASSSNAISLDDESQRPLQQDEVELGKRRYSRAWKHFKPVKDNGISYGLCKYCDRRYKNARNCGTKSMLDHIPKCPNRPRDVQNEGDTGGSYFDQDISRKQLAHAIILHEYPLSIVDHVGFRNFVASIQPMFKMVSRNTIKNDIMKFFDNLKSQTSKLLEKVTSRIAITTDMWTSNSNKKGFMAITGHFIDDSWRLQSHILRFAYVPAPHDKDALCGALVNCLFDWNLERKISTITVDNSSTNNAMIKTLLDEKLNKKDLLLTGRVFHVRCAAHILNLIVQEGLKVIGDSISKVRDSVLYWIGSAGRIERFEEAARLVHCSCNKKLEYDCPTRWNSTYLMLRTAIEYKEVFRKLSLTDTNYQSYPAEEQWSNAEDVSDKLILFYRITEQFSGTQYPTSSQYFTKVCEIKLELEAWVKEFNPLISDMASAMLLKFKKYWDDLHILMGVAAIFDPRYKMRLVEFFLPLIYGEEASTKIQEVRSNCYNLFQDYKSKLSGPHDSLASSSSEVTSFIEGDRLSSFDRFVASSGAIVETRSELDMYLEEGLLPRTPSFDNLSWWKTNGLKFPTLQKMARDLLAIPVSTVASESAFSTSGRLISPHRSRLHPTTLEALMCARTWLWNDLNGLSSTIDKVSCPTLLDEEEEPDSSGLSQHC</sequence>
<proteinExistence type="predicted"/>
<keyword evidence="4 10" id="KW-0863">Zinc-finger</keyword>
<dbReference type="GO" id="GO:0005634">
    <property type="term" value="C:nucleus"/>
    <property type="evidence" value="ECO:0007669"/>
    <property type="project" value="UniProtKB-SubCell"/>
</dbReference>
<protein>
    <submittedName>
        <fullName evidence="13">Zinc finger BED domain-containing protein RICESLEEPER 2-like</fullName>
    </submittedName>
</protein>
<dbReference type="RefSeq" id="XP_016434648.1">
    <property type="nucleotide sequence ID" value="XM_016579162.1"/>
</dbReference>
<dbReference type="GO" id="GO:0046983">
    <property type="term" value="F:protein dimerization activity"/>
    <property type="evidence" value="ECO:0007669"/>
    <property type="project" value="InterPro"/>
</dbReference>
<feature type="region of interest" description="Disordered" evidence="11">
    <location>
        <begin position="1"/>
        <end position="29"/>
    </location>
</feature>
<evidence type="ECO:0000256" key="4">
    <source>
        <dbReference type="ARBA" id="ARBA00022771"/>
    </source>
</evidence>
<comment type="subcellular location">
    <subcellularLocation>
        <location evidence="1">Nucleus</location>
    </subcellularLocation>
</comment>
<evidence type="ECO:0000256" key="1">
    <source>
        <dbReference type="ARBA" id="ARBA00004123"/>
    </source>
</evidence>
<reference evidence="13" key="1">
    <citation type="submission" date="2025-08" db="UniProtKB">
        <authorList>
            <consortium name="RefSeq"/>
        </authorList>
    </citation>
    <scope>IDENTIFICATION</scope>
</reference>
<dbReference type="SMART" id="SM00614">
    <property type="entry name" value="ZnF_BED"/>
    <property type="match status" value="1"/>
</dbReference>
<feature type="domain" description="BED-type" evidence="12">
    <location>
        <begin position="110"/>
        <end position="164"/>
    </location>
</feature>
<evidence type="ECO:0000256" key="7">
    <source>
        <dbReference type="ARBA" id="ARBA00023125"/>
    </source>
</evidence>
<dbReference type="PANTHER" id="PTHR46481:SF11">
    <property type="entry name" value="ZINC FINGER BED DOMAIN-CONTAINING PROTEIN RICESLEEPER 2-LIKE"/>
    <property type="match status" value="1"/>
</dbReference>
<keyword evidence="8" id="KW-0804">Transcription</keyword>
<evidence type="ECO:0000256" key="8">
    <source>
        <dbReference type="ARBA" id="ARBA00023163"/>
    </source>
</evidence>
<evidence type="ECO:0000256" key="5">
    <source>
        <dbReference type="ARBA" id="ARBA00022833"/>
    </source>
</evidence>
<dbReference type="PROSITE" id="PS50808">
    <property type="entry name" value="ZF_BED"/>
    <property type="match status" value="1"/>
</dbReference>
<dbReference type="InterPro" id="IPR025525">
    <property type="entry name" value="hAT-like_transposase_RNase-H"/>
</dbReference>
<keyword evidence="3" id="KW-0479">Metal-binding</keyword>
<dbReference type="OrthoDB" id="1274371at2759"/>
<dbReference type="InterPro" id="IPR003656">
    <property type="entry name" value="Znf_BED"/>
</dbReference>
<evidence type="ECO:0000256" key="9">
    <source>
        <dbReference type="ARBA" id="ARBA00023242"/>
    </source>
</evidence>
<dbReference type="InterPro" id="IPR012337">
    <property type="entry name" value="RNaseH-like_sf"/>
</dbReference>
<dbReference type="OMA" id="DEYWQLM"/>
<dbReference type="GO" id="GO:0003677">
    <property type="term" value="F:DNA binding"/>
    <property type="evidence" value="ECO:0007669"/>
    <property type="project" value="UniProtKB-KW"/>
</dbReference>
<comment type="subunit">
    <text evidence="2">Homodimer.</text>
</comment>
<evidence type="ECO:0000256" key="2">
    <source>
        <dbReference type="ARBA" id="ARBA00011738"/>
    </source>
</evidence>
<keyword evidence="6" id="KW-0805">Transcription regulation</keyword>
<dbReference type="SUPFAM" id="SSF53098">
    <property type="entry name" value="Ribonuclease H-like"/>
    <property type="match status" value="1"/>
</dbReference>
<keyword evidence="5" id="KW-0862">Zinc</keyword>
<dbReference type="GO" id="GO:0008270">
    <property type="term" value="F:zinc ion binding"/>
    <property type="evidence" value="ECO:0007669"/>
    <property type="project" value="UniProtKB-KW"/>
</dbReference>
<dbReference type="InterPro" id="IPR008906">
    <property type="entry name" value="HATC_C_dom"/>
</dbReference>
<evidence type="ECO:0000259" key="12">
    <source>
        <dbReference type="PROSITE" id="PS50808"/>
    </source>
</evidence>
<gene>
    <name evidence="13" type="primary">LOC107761009</name>
</gene>
<dbReference type="KEGG" id="nta:107761009"/>
<organism evidence="13">
    <name type="scientific">Nicotiana tabacum</name>
    <name type="common">Common tobacco</name>
    <dbReference type="NCBI Taxonomy" id="4097"/>
    <lineage>
        <taxon>Eukaryota</taxon>
        <taxon>Viridiplantae</taxon>
        <taxon>Streptophyta</taxon>
        <taxon>Embryophyta</taxon>
        <taxon>Tracheophyta</taxon>
        <taxon>Spermatophyta</taxon>
        <taxon>Magnoliopsida</taxon>
        <taxon>eudicotyledons</taxon>
        <taxon>Gunneridae</taxon>
        <taxon>Pentapetalae</taxon>
        <taxon>asterids</taxon>
        <taxon>lamiids</taxon>
        <taxon>Solanales</taxon>
        <taxon>Solanaceae</taxon>
        <taxon>Nicotianoideae</taxon>
        <taxon>Nicotianeae</taxon>
        <taxon>Nicotiana</taxon>
    </lineage>
</organism>